<dbReference type="InterPro" id="IPR016123">
    <property type="entry name" value="Mog1/PsbP_a/b/a-sand"/>
</dbReference>
<dbReference type="GO" id="GO:0031267">
    <property type="term" value="F:small GTPase binding"/>
    <property type="evidence" value="ECO:0007669"/>
    <property type="project" value="TreeGrafter"/>
</dbReference>
<reference evidence="5 6" key="1">
    <citation type="submission" date="2018-02" db="EMBL/GenBank/DDBJ databases">
        <title>The genomes of Aspergillus section Nigri reveals drivers in fungal speciation.</title>
        <authorList>
            <consortium name="DOE Joint Genome Institute"/>
            <person name="Vesth T.C."/>
            <person name="Nybo J."/>
            <person name="Theobald S."/>
            <person name="Brandl J."/>
            <person name="Frisvad J.C."/>
            <person name="Nielsen K.F."/>
            <person name="Lyhne E.K."/>
            <person name="Kogle M.E."/>
            <person name="Kuo A."/>
            <person name="Riley R."/>
            <person name="Clum A."/>
            <person name="Nolan M."/>
            <person name="Lipzen A."/>
            <person name="Salamov A."/>
            <person name="Henrissat B."/>
            <person name="Wiebenga A."/>
            <person name="De vries R.P."/>
            <person name="Grigoriev I.V."/>
            <person name="Mortensen U.H."/>
            <person name="Andersen M.R."/>
            <person name="Baker S.E."/>
        </authorList>
    </citation>
    <scope>NUCLEOTIDE SEQUENCE [LARGE SCALE GENOMIC DNA]</scope>
    <source>
        <strain evidence="5 6">CBS 114.80</strain>
    </source>
</reference>
<dbReference type="PANTHER" id="PTHR15837">
    <property type="entry name" value="RAN GUANINE NUCLEOTIDE RELEASE FACTOR"/>
    <property type="match status" value="1"/>
</dbReference>
<keyword evidence="2" id="KW-0813">Transport</keyword>
<dbReference type="GO" id="GO:0006606">
    <property type="term" value="P:protein import into nucleus"/>
    <property type="evidence" value="ECO:0007669"/>
    <property type="project" value="TreeGrafter"/>
</dbReference>
<protein>
    <submittedName>
        <fullName evidence="5">Mog1p/PsbP-like protein</fullName>
    </submittedName>
</protein>
<accession>A0A2V5I2B3</accession>
<evidence type="ECO:0000313" key="6">
    <source>
        <dbReference type="Proteomes" id="UP000248817"/>
    </source>
</evidence>
<dbReference type="GO" id="GO:0005085">
    <property type="term" value="F:guanyl-nucleotide exchange factor activity"/>
    <property type="evidence" value="ECO:0007669"/>
    <property type="project" value="TreeGrafter"/>
</dbReference>
<dbReference type="AlphaFoldDB" id="A0A2V5I2B3"/>
<dbReference type="SUPFAM" id="SSF55724">
    <property type="entry name" value="Mog1p/PsbP-like"/>
    <property type="match status" value="1"/>
</dbReference>
<sequence>MPTYTPQPLYGGAIQGIIPEGWIDASTLREIPDHQELYLSPTTLSSLIIELNQPVPNPVAQATLHAHPRLLSDPSPPPGPAPDQEALNRAAALHHLLDICDPADTLAILQPPARVALRKFAGEVAAYAGRVGFTSPLGGGRGSLLQQQQQQQRVVAGAPGAPEAGAEAGSSGELAGTGTTTTQCWFLLVRLVEQETDLLVLVNVPEKEFVERGDAAGLRRELEVGEGVVAELVRGLEVVEWGLFV</sequence>
<dbReference type="Pfam" id="PF04603">
    <property type="entry name" value="Mog1"/>
    <property type="match status" value="1"/>
</dbReference>
<evidence type="ECO:0000256" key="3">
    <source>
        <dbReference type="ARBA" id="ARBA00022927"/>
    </source>
</evidence>
<feature type="region of interest" description="Disordered" evidence="4">
    <location>
        <begin position="155"/>
        <end position="175"/>
    </location>
</feature>
<organism evidence="5 6">
    <name type="scientific">Aspergillus indologenus CBS 114.80</name>
    <dbReference type="NCBI Taxonomy" id="1450541"/>
    <lineage>
        <taxon>Eukaryota</taxon>
        <taxon>Fungi</taxon>
        <taxon>Dikarya</taxon>
        <taxon>Ascomycota</taxon>
        <taxon>Pezizomycotina</taxon>
        <taxon>Eurotiomycetes</taxon>
        <taxon>Eurotiomycetidae</taxon>
        <taxon>Eurotiales</taxon>
        <taxon>Aspergillaceae</taxon>
        <taxon>Aspergillus</taxon>
        <taxon>Aspergillus subgen. Circumdati</taxon>
    </lineage>
</organism>
<keyword evidence="3" id="KW-0653">Protein transport</keyword>
<gene>
    <name evidence="5" type="ORF">BP00DRAFT_496026</name>
</gene>
<evidence type="ECO:0000313" key="5">
    <source>
        <dbReference type="EMBL" id="PYI30221.1"/>
    </source>
</evidence>
<evidence type="ECO:0000256" key="4">
    <source>
        <dbReference type="SAM" id="MobiDB-lite"/>
    </source>
</evidence>
<proteinExistence type="inferred from homology"/>
<name>A0A2V5I2B3_9EURO</name>
<dbReference type="EMBL" id="KZ825518">
    <property type="protein sequence ID" value="PYI30221.1"/>
    <property type="molecule type" value="Genomic_DNA"/>
</dbReference>
<dbReference type="PANTHER" id="PTHR15837:SF0">
    <property type="entry name" value="RAN GUANINE NUCLEOTIDE RELEASE FACTOR"/>
    <property type="match status" value="1"/>
</dbReference>
<keyword evidence="6" id="KW-1185">Reference proteome</keyword>
<evidence type="ECO:0000256" key="2">
    <source>
        <dbReference type="ARBA" id="ARBA00022448"/>
    </source>
</evidence>
<dbReference type="Proteomes" id="UP000248817">
    <property type="component" value="Unassembled WGS sequence"/>
</dbReference>
<dbReference type="InterPro" id="IPR007681">
    <property type="entry name" value="Mog1"/>
</dbReference>
<comment type="similarity">
    <text evidence="1">Belongs to the MOG1 family.</text>
</comment>
<dbReference type="GO" id="GO:0005634">
    <property type="term" value="C:nucleus"/>
    <property type="evidence" value="ECO:0007669"/>
    <property type="project" value="TreeGrafter"/>
</dbReference>
<evidence type="ECO:0000256" key="1">
    <source>
        <dbReference type="ARBA" id="ARBA00010307"/>
    </source>
</evidence>
<dbReference type="Gene3D" id="3.40.1000.10">
    <property type="entry name" value="Mog1/PsbP, alpha/beta/alpha sandwich"/>
    <property type="match status" value="1"/>
</dbReference>